<dbReference type="GO" id="GO:0005975">
    <property type="term" value="P:carbohydrate metabolic process"/>
    <property type="evidence" value="ECO:0007669"/>
    <property type="project" value="InterPro"/>
</dbReference>
<comment type="similarity">
    <text evidence="1">Belongs to the N-acylglucosamine 2-epimerase family.</text>
</comment>
<proteinExistence type="inferred from homology"/>
<dbReference type="AlphaFoldDB" id="A0A7M1SUA3"/>
<keyword evidence="5" id="KW-1185">Reference proteome</keyword>
<protein>
    <submittedName>
        <fullName evidence="4">AGE family epimerase/isomerase</fullName>
    </submittedName>
</protein>
<reference evidence="4 5" key="1">
    <citation type="submission" date="2020-10" db="EMBL/GenBank/DDBJ databases">
        <title>Haloactinobacterium sp. RN3S43, a bacterium isolated from saline soil.</title>
        <authorList>
            <person name="Sun J.-Q."/>
        </authorList>
    </citation>
    <scope>NUCLEOTIDE SEQUENCE [LARGE SCALE GENOMIC DNA]</scope>
    <source>
        <strain evidence="4 5">RN3S43</strain>
    </source>
</reference>
<dbReference type="KEGG" id="halt:IM660_02210"/>
<dbReference type="EMBL" id="CP063169">
    <property type="protein sequence ID" value="QOR71148.1"/>
    <property type="molecule type" value="Genomic_DNA"/>
</dbReference>
<evidence type="ECO:0000313" key="5">
    <source>
        <dbReference type="Proteomes" id="UP000593758"/>
    </source>
</evidence>
<name>A0A7M1SUA3_9MICO</name>
<dbReference type="GO" id="GO:0016853">
    <property type="term" value="F:isomerase activity"/>
    <property type="evidence" value="ECO:0007669"/>
    <property type="project" value="UniProtKB-KW"/>
</dbReference>
<accession>A0A7M1SUA3</accession>
<evidence type="ECO:0000256" key="1">
    <source>
        <dbReference type="ARBA" id="ARBA00008558"/>
    </source>
</evidence>
<keyword evidence="2 4" id="KW-0413">Isomerase</keyword>
<dbReference type="InterPro" id="IPR012341">
    <property type="entry name" value="6hp_glycosidase-like_sf"/>
</dbReference>
<dbReference type="InterPro" id="IPR008928">
    <property type="entry name" value="6-hairpin_glycosidase_sf"/>
</dbReference>
<feature type="compositionally biased region" description="Gly residues" evidence="3">
    <location>
        <begin position="245"/>
        <end position="254"/>
    </location>
</feature>
<evidence type="ECO:0000256" key="2">
    <source>
        <dbReference type="ARBA" id="ARBA00023235"/>
    </source>
</evidence>
<dbReference type="Proteomes" id="UP000593758">
    <property type="component" value="Chromosome"/>
</dbReference>
<sequence length="430" mass="46907">MTTLESAAADARDQLERVVLPFWLTHGIDHEHGGFHTCFDNRGRSQVSDEKFTWSQGRFVWMLARAASLTGAGLLRPVEGFDADALMVCANRGADFLEEYALRPDGTCSFALVRDGSAEAAGHPARSVYADLFVAMGFAEIARQGGPQRWLEPARLIIDRARADIHQRVAPTPPYTIPEGHRAFGPHLILLNALLVLSQAERSLEIPISRQEALASELDAVMSFHDGGHGFREMPPLGRAHSGDPGEGSAGPSGSGLVATHRVPGHALEAMWIALEAMDLLGDVTHRETALASIAPLCELGWDGECGGLFRYVDEAGGPPTGAAGTSDYERLVQATWDTRLWWVHTEAAAVAATAAWRYDRPEVAAWFDRIWHYTLNTFPGGDEGEEWVQIRNRDGSPRDAVVALPVKDPFHITRNLMQLVELAAARAGR</sequence>
<gene>
    <name evidence="4" type="ORF">IM660_02210</name>
</gene>
<dbReference type="Pfam" id="PF07221">
    <property type="entry name" value="GlcNAc_2-epim"/>
    <property type="match status" value="1"/>
</dbReference>
<dbReference type="PANTHER" id="PTHR15108">
    <property type="entry name" value="N-ACYLGLUCOSAMINE-2-EPIMERASE"/>
    <property type="match status" value="1"/>
</dbReference>
<dbReference type="Gene3D" id="1.50.10.10">
    <property type="match status" value="1"/>
</dbReference>
<dbReference type="InterPro" id="IPR010819">
    <property type="entry name" value="AGE/CE"/>
</dbReference>
<feature type="region of interest" description="Disordered" evidence="3">
    <location>
        <begin position="235"/>
        <end position="258"/>
    </location>
</feature>
<evidence type="ECO:0000256" key="3">
    <source>
        <dbReference type="SAM" id="MobiDB-lite"/>
    </source>
</evidence>
<evidence type="ECO:0000313" key="4">
    <source>
        <dbReference type="EMBL" id="QOR71148.1"/>
    </source>
</evidence>
<dbReference type="SUPFAM" id="SSF48208">
    <property type="entry name" value="Six-hairpin glycosidases"/>
    <property type="match status" value="1"/>
</dbReference>
<organism evidence="4 5">
    <name type="scientific">Ruania alkalisoli</name>
    <dbReference type="NCBI Taxonomy" id="2779775"/>
    <lineage>
        <taxon>Bacteria</taxon>
        <taxon>Bacillati</taxon>
        <taxon>Actinomycetota</taxon>
        <taxon>Actinomycetes</taxon>
        <taxon>Micrococcales</taxon>
        <taxon>Ruaniaceae</taxon>
        <taxon>Ruania</taxon>
    </lineage>
</organism>
<dbReference type="RefSeq" id="WP_193497815.1">
    <property type="nucleotide sequence ID" value="NZ_CP063169.1"/>
</dbReference>